<dbReference type="InterPro" id="IPR001460">
    <property type="entry name" value="PCN-bd_Tpept"/>
</dbReference>
<keyword evidence="7" id="KW-1185">Reference proteome</keyword>
<comment type="caution">
    <text evidence="6">The sequence shown here is derived from an EMBL/GenBank/DDBJ whole genome shotgun (WGS) entry which is preliminary data.</text>
</comment>
<feature type="domain" description="Penicillin-binding protein transpeptidase" evidence="4">
    <location>
        <begin position="308"/>
        <end position="614"/>
    </location>
</feature>
<evidence type="ECO:0000256" key="2">
    <source>
        <dbReference type="ARBA" id="ARBA00022645"/>
    </source>
</evidence>
<dbReference type="RefSeq" id="WP_386820126.1">
    <property type="nucleotide sequence ID" value="NZ_JBHUIT010000016.1"/>
</dbReference>
<dbReference type="Gene3D" id="3.30.450.330">
    <property type="match status" value="1"/>
</dbReference>
<proteinExistence type="predicted"/>
<dbReference type="EMBL" id="JBHUIT010000016">
    <property type="protein sequence ID" value="MFD2256840.1"/>
    <property type="molecule type" value="Genomic_DNA"/>
</dbReference>
<protein>
    <submittedName>
        <fullName evidence="6">Peptidoglycan D,D-transpeptidase FtsI family protein</fullName>
    </submittedName>
</protein>
<dbReference type="Proteomes" id="UP001597375">
    <property type="component" value="Unassembled WGS sequence"/>
</dbReference>
<evidence type="ECO:0000259" key="4">
    <source>
        <dbReference type="Pfam" id="PF00905"/>
    </source>
</evidence>
<dbReference type="Pfam" id="PF00905">
    <property type="entry name" value="Transpeptidase"/>
    <property type="match status" value="1"/>
</dbReference>
<dbReference type="SUPFAM" id="SSF56519">
    <property type="entry name" value="Penicillin binding protein dimerisation domain"/>
    <property type="match status" value="1"/>
</dbReference>
<dbReference type="InterPro" id="IPR036138">
    <property type="entry name" value="PBP_dimer_sf"/>
</dbReference>
<dbReference type="PANTHER" id="PTHR30627:SF1">
    <property type="entry name" value="PEPTIDOGLYCAN D,D-TRANSPEPTIDASE FTSI"/>
    <property type="match status" value="1"/>
</dbReference>
<sequence length="637" mass="70003">MNRSFQNRCVVLCLILVILLSALSARLVQIQLVDRHRYAASSAKAYHRVEHLPAIRGMIVDRNEEPIAKSIPVSSIFVDKNHLLDPKLASYSLAYKAAAGEAGWKNLPADKQKRRVSMLRGEILASEKPEIIIQKHIAHSIGLLARPLGMRRDELRDKIENTRGKWFPIAKDIPDDIAERLREIVDDYHLEGFAFENSIKRWYTNPTLATHLTGFTGEVEEKLDNGNVVHRMAGRFGIESALEKYLAGRDGRREHRRDARGLVVPGDSGSLLPPRAGLNVKLTIDIGMQAIVSEELEAGLAKYKATRGAVVVMDPKNGEVLAMASRPHFDLNFKKNLQDNSFNYALQAKYEPGSTIKIVATSAALEERLVTPTTVINCPHVVQENKFTVTDAHSGGMLSFEQILQKSNNVGCWKLAKQLGVKRFYEYVHNFGFGERSGIQLSGENPGTAAVPTLPIDFSRAAYGYYIGVTPIQMASAYSVIAGNGELLKPKIVKALVANDGTVIDDFPREVRNRVISPATAKKMRTALHKVTLKGGTATQACVPGFKVCGKTGTAIKHDPKRGGYVKGGYVVSFAGFMPADNPAFVCYVVIDEPMTTEVSRYGGQIAAPIFSKIAGRLAAHMNLQPTEPISEPIANR</sequence>
<dbReference type="InterPro" id="IPR050515">
    <property type="entry name" value="Beta-lactam/transpept"/>
</dbReference>
<comment type="subcellular location">
    <subcellularLocation>
        <location evidence="1">Membrane</location>
    </subcellularLocation>
</comment>
<gene>
    <name evidence="6" type="ORF">ACFSSA_09145</name>
</gene>
<evidence type="ECO:0000256" key="1">
    <source>
        <dbReference type="ARBA" id="ARBA00004370"/>
    </source>
</evidence>
<keyword evidence="2" id="KW-0121">Carboxypeptidase</keyword>
<dbReference type="InterPro" id="IPR012338">
    <property type="entry name" value="Beta-lactam/transpept-like"/>
</dbReference>
<dbReference type="Gene3D" id="3.40.710.10">
    <property type="entry name" value="DD-peptidase/beta-lactamase superfamily"/>
    <property type="match status" value="1"/>
</dbReference>
<name>A0ABW5DBP2_9BACT</name>
<feature type="domain" description="Penicillin-binding protein dimerisation" evidence="5">
    <location>
        <begin position="52"/>
        <end position="264"/>
    </location>
</feature>
<dbReference type="PANTHER" id="PTHR30627">
    <property type="entry name" value="PEPTIDOGLYCAN D,D-TRANSPEPTIDASE"/>
    <property type="match status" value="1"/>
</dbReference>
<keyword evidence="2" id="KW-0378">Hydrolase</keyword>
<keyword evidence="3" id="KW-0472">Membrane</keyword>
<reference evidence="7" key="1">
    <citation type="journal article" date="2019" name="Int. J. Syst. Evol. Microbiol.">
        <title>The Global Catalogue of Microorganisms (GCM) 10K type strain sequencing project: providing services to taxonomists for standard genome sequencing and annotation.</title>
        <authorList>
            <consortium name="The Broad Institute Genomics Platform"/>
            <consortium name="The Broad Institute Genome Sequencing Center for Infectious Disease"/>
            <person name="Wu L."/>
            <person name="Ma J."/>
        </authorList>
    </citation>
    <scope>NUCLEOTIDE SEQUENCE [LARGE SCALE GENOMIC DNA]</scope>
    <source>
        <strain evidence="7">CGMCC 4.7106</strain>
    </source>
</reference>
<dbReference type="Gene3D" id="3.90.1310.10">
    <property type="entry name" value="Penicillin-binding protein 2a (Domain 2)"/>
    <property type="match status" value="1"/>
</dbReference>
<dbReference type="Pfam" id="PF03717">
    <property type="entry name" value="PBP_dimer"/>
    <property type="match status" value="1"/>
</dbReference>
<evidence type="ECO:0000256" key="3">
    <source>
        <dbReference type="ARBA" id="ARBA00023136"/>
    </source>
</evidence>
<accession>A0ABW5DBP2</accession>
<organism evidence="6 7">
    <name type="scientific">Luteolibacter algae</name>
    <dbReference type="NCBI Taxonomy" id="454151"/>
    <lineage>
        <taxon>Bacteria</taxon>
        <taxon>Pseudomonadati</taxon>
        <taxon>Verrucomicrobiota</taxon>
        <taxon>Verrucomicrobiia</taxon>
        <taxon>Verrucomicrobiales</taxon>
        <taxon>Verrucomicrobiaceae</taxon>
        <taxon>Luteolibacter</taxon>
    </lineage>
</organism>
<evidence type="ECO:0000313" key="7">
    <source>
        <dbReference type="Proteomes" id="UP001597375"/>
    </source>
</evidence>
<evidence type="ECO:0000259" key="5">
    <source>
        <dbReference type="Pfam" id="PF03717"/>
    </source>
</evidence>
<keyword evidence="2" id="KW-0645">Protease</keyword>
<dbReference type="InterPro" id="IPR005311">
    <property type="entry name" value="PBP_dimer"/>
</dbReference>
<dbReference type="SUPFAM" id="SSF56601">
    <property type="entry name" value="beta-lactamase/transpeptidase-like"/>
    <property type="match status" value="1"/>
</dbReference>
<evidence type="ECO:0000313" key="6">
    <source>
        <dbReference type="EMBL" id="MFD2256840.1"/>
    </source>
</evidence>